<comment type="cofactor">
    <cofactor evidence="8">
        <name>[2Fe-2S] cluster</name>
        <dbReference type="ChEBI" id="CHEBI:190135"/>
    </cofactor>
    <text evidence="8">Binds 1 [2Fe-2S] cluster.</text>
</comment>
<evidence type="ECO:0000256" key="5">
    <source>
        <dbReference type="ARBA" id="ARBA00022982"/>
    </source>
</evidence>
<dbReference type="NCBIfam" id="TIGR02008">
    <property type="entry name" value="fdx_plant"/>
    <property type="match status" value="1"/>
</dbReference>
<keyword evidence="3 8" id="KW-0001">2Fe-2S</keyword>
<comment type="function">
    <text evidence="8">Ferredoxins are iron-sulfur proteins that transfer electrons in a wide variety of metabolic reactions.</text>
</comment>
<keyword evidence="7 8" id="KW-0411">Iron-sulfur</keyword>
<feature type="domain" description="2Fe-2S ferredoxin-type" evidence="9">
    <location>
        <begin position="230"/>
        <end position="322"/>
    </location>
</feature>
<evidence type="ECO:0000256" key="8">
    <source>
        <dbReference type="RuleBase" id="RU364001"/>
    </source>
</evidence>
<reference evidence="10" key="1">
    <citation type="submission" date="2014-05" db="EMBL/GenBank/DDBJ databases">
        <title>The transcriptome of the halophilic microalga Tetraselmis sp. GSL018 isolated from the Great Salt Lake, Utah.</title>
        <authorList>
            <person name="Jinkerson R.E."/>
            <person name="D'Adamo S."/>
            <person name="Posewitz M.C."/>
        </authorList>
    </citation>
    <scope>NUCLEOTIDE SEQUENCE</scope>
    <source>
        <strain evidence="10">GSL018</strain>
    </source>
</reference>
<dbReference type="Pfam" id="PF00111">
    <property type="entry name" value="Fer2"/>
    <property type="match status" value="1"/>
</dbReference>
<comment type="similarity">
    <text evidence="1 8">Belongs to the 2Fe2S plant-type ferredoxin family.</text>
</comment>
<accession>A0A061RYD8</accession>
<dbReference type="InterPro" id="IPR001041">
    <property type="entry name" value="2Fe-2S_ferredoxin-type"/>
</dbReference>
<organism evidence="10">
    <name type="scientific">Tetraselmis sp. GSL018</name>
    <dbReference type="NCBI Taxonomy" id="582737"/>
    <lineage>
        <taxon>Eukaryota</taxon>
        <taxon>Viridiplantae</taxon>
        <taxon>Chlorophyta</taxon>
        <taxon>core chlorophytes</taxon>
        <taxon>Chlorodendrophyceae</taxon>
        <taxon>Chlorodendrales</taxon>
        <taxon>Chlorodendraceae</taxon>
        <taxon>Tetraselmis</taxon>
    </lineage>
</organism>
<evidence type="ECO:0000256" key="6">
    <source>
        <dbReference type="ARBA" id="ARBA00023004"/>
    </source>
</evidence>
<dbReference type="GO" id="GO:0046872">
    <property type="term" value="F:metal ion binding"/>
    <property type="evidence" value="ECO:0007669"/>
    <property type="project" value="UniProtKB-KW"/>
</dbReference>
<evidence type="ECO:0000256" key="7">
    <source>
        <dbReference type="ARBA" id="ARBA00023014"/>
    </source>
</evidence>
<dbReference type="InterPro" id="IPR010241">
    <property type="entry name" value="Fd_pln"/>
</dbReference>
<protein>
    <recommendedName>
        <fullName evidence="8">Ferredoxin</fullName>
    </recommendedName>
</protein>
<evidence type="ECO:0000256" key="4">
    <source>
        <dbReference type="ARBA" id="ARBA00022723"/>
    </source>
</evidence>
<evidence type="ECO:0000313" key="10">
    <source>
        <dbReference type="EMBL" id="JAC75660.1"/>
    </source>
</evidence>
<evidence type="ECO:0000256" key="2">
    <source>
        <dbReference type="ARBA" id="ARBA00022448"/>
    </source>
</evidence>
<gene>
    <name evidence="10" type="primary">PETF</name>
    <name evidence="10" type="ORF">TSPGSL018_22418</name>
</gene>
<dbReference type="AlphaFoldDB" id="A0A061RYD8"/>
<dbReference type="CDD" id="cd00207">
    <property type="entry name" value="fer2"/>
    <property type="match status" value="1"/>
</dbReference>
<dbReference type="PANTHER" id="PTHR43112">
    <property type="entry name" value="FERREDOXIN"/>
    <property type="match status" value="1"/>
</dbReference>
<keyword evidence="6 8" id="KW-0408">Iron</keyword>
<dbReference type="PANTHER" id="PTHR43112:SF10">
    <property type="entry name" value="FERREDOXIN C 2, CHLOROPLASTIC"/>
    <property type="match status" value="1"/>
</dbReference>
<dbReference type="PROSITE" id="PS51085">
    <property type="entry name" value="2FE2S_FER_2"/>
    <property type="match status" value="1"/>
</dbReference>
<dbReference type="GO" id="GO:0009055">
    <property type="term" value="F:electron transfer activity"/>
    <property type="evidence" value="ECO:0007669"/>
    <property type="project" value="InterPro"/>
</dbReference>
<dbReference type="Gene3D" id="3.10.20.30">
    <property type="match status" value="1"/>
</dbReference>
<proteinExistence type="inferred from homology"/>
<comment type="subcellular location">
    <subcellularLocation>
        <location evidence="8">Plastid</location>
        <location evidence="8">Chloroplast</location>
    </subcellularLocation>
</comment>
<sequence length="359" mass="39210">MIIALTALTYTGSRVAIPCDRPSQRHIFTSKRPNSGSTSGRGTCVEIACISLHGQFKRSEFRCNASKRTETETRDTEGQSGPAGAFKEWREKAGLSLGPIGLTLGGDLGESADGKTGQISKNPVQDAAGKAGVSLGPIGLTLGGDIGERADGQASDTSLDSTEKPASIASMTTEEWRAKYEPHGRVDLWVEEEFNSGSRLIGGRSVHNGGWFGMDSGEGRPSNLDDCETFNVKIYNHYQDKEFEVQVPEDRYILWEAEDHGLELPYSCRMGCCTACAVRVLEGEVHQYQALGISRELRDKGYALMCVGYPVTDCRLETVTEDEVYELQFGRAFQQQALDPASPAIERDDFALEIANMDE</sequence>
<dbReference type="GO" id="GO:0022900">
    <property type="term" value="P:electron transport chain"/>
    <property type="evidence" value="ECO:0007669"/>
    <property type="project" value="InterPro"/>
</dbReference>
<dbReference type="GO" id="GO:0051537">
    <property type="term" value="F:2 iron, 2 sulfur cluster binding"/>
    <property type="evidence" value="ECO:0007669"/>
    <property type="project" value="UniProtKB-KW"/>
</dbReference>
<dbReference type="EMBL" id="GBEZ01009971">
    <property type="protein sequence ID" value="JAC75660.1"/>
    <property type="molecule type" value="Transcribed_RNA"/>
</dbReference>
<evidence type="ECO:0000256" key="3">
    <source>
        <dbReference type="ARBA" id="ARBA00022714"/>
    </source>
</evidence>
<dbReference type="GO" id="GO:0009507">
    <property type="term" value="C:chloroplast"/>
    <property type="evidence" value="ECO:0007669"/>
    <property type="project" value="UniProtKB-SubCell"/>
</dbReference>
<keyword evidence="5 8" id="KW-0249">Electron transport</keyword>
<keyword evidence="8" id="KW-0934">Plastid</keyword>
<name>A0A061RYD8_9CHLO</name>
<keyword evidence="8" id="KW-0150">Chloroplast</keyword>
<dbReference type="InterPro" id="IPR036010">
    <property type="entry name" value="2Fe-2S_ferredoxin-like_sf"/>
</dbReference>
<dbReference type="InterPro" id="IPR012675">
    <property type="entry name" value="Beta-grasp_dom_sf"/>
</dbReference>
<evidence type="ECO:0000256" key="1">
    <source>
        <dbReference type="ARBA" id="ARBA00007874"/>
    </source>
</evidence>
<keyword evidence="2 8" id="KW-0813">Transport</keyword>
<evidence type="ECO:0000259" key="9">
    <source>
        <dbReference type="PROSITE" id="PS51085"/>
    </source>
</evidence>
<dbReference type="SUPFAM" id="SSF54292">
    <property type="entry name" value="2Fe-2S ferredoxin-like"/>
    <property type="match status" value="1"/>
</dbReference>
<keyword evidence="4 8" id="KW-0479">Metal-binding</keyword>